<dbReference type="PANTHER" id="PTHR21310:SF58">
    <property type="entry name" value="AMINOGLYCOSIDE PHOSPHOTRANSFERASE DOMAIN-CONTAINING PROTEIN"/>
    <property type="match status" value="1"/>
</dbReference>
<dbReference type="Proteomes" id="UP000554235">
    <property type="component" value="Unassembled WGS sequence"/>
</dbReference>
<evidence type="ECO:0000313" key="3">
    <source>
        <dbReference type="Proteomes" id="UP000554235"/>
    </source>
</evidence>
<dbReference type="EMBL" id="JAADYS010001391">
    <property type="protein sequence ID" value="KAF4463292.1"/>
    <property type="molecule type" value="Genomic_DNA"/>
</dbReference>
<keyword evidence="3" id="KW-1185">Reference proteome</keyword>
<reference evidence="2 3" key="1">
    <citation type="submission" date="2020-01" db="EMBL/GenBank/DDBJ databases">
        <title>Identification and distribution of gene clusters putatively required for synthesis of sphingolipid metabolism inhibitors in phylogenetically diverse species of the filamentous fungus Fusarium.</title>
        <authorList>
            <person name="Kim H.-S."/>
            <person name="Busman M."/>
            <person name="Brown D.W."/>
            <person name="Divon H."/>
            <person name="Uhlig S."/>
            <person name="Proctor R.H."/>
        </authorList>
    </citation>
    <scope>NUCLEOTIDE SEQUENCE [LARGE SCALE GENOMIC DNA]</scope>
    <source>
        <strain evidence="2 3">NRRL 20459</strain>
    </source>
</reference>
<accession>A0A8H4PIT3</accession>
<dbReference type="GO" id="GO:0016301">
    <property type="term" value="F:kinase activity"/>
    <property type="evidence" value="ECO:0007669"/>
    <property type="project" value="UniProtKB-KW"/>
</dbReference>
<feature type="compositionally biased region" description="Polar residues" evidence="1">
    <location>
        <begin position="56"/>
        <end position="66"/>
    </location>
</feature>
<dbReference type="InterPro" id="IPR011009">
    <property type="entry name" value="Kinase-like_dom_sf"/>
</dbReference>
<evidence type="ECO:0000313" key="2">
    <source>
        <dbReference type="EMBL" id="KAF4463292.1"/>
    </source>
</evidence>
<evidence type="ECO:0000256" key="1">
    <source>
        <dbReference type="SAM" id="MobiDB-lite"/>
    </source>
</evidence>
<dbReference type="PANTHER" id="PTHR21310">
    <property type="entry name" value="AMINOGLYCOSIDE PHOSPHOTRANSFERASE-RELATED-RELATED"/>
    <property type="match status" value="1"/>
</dbReference>
<dbReference type="AlphaFoldDB" id="A0A8H4PIT3"/>
<sequence length="402" mass="44573">MMNPARAQMLADAALEEASMPPPVIKIESSPPPPVSGANRAPVGDASLRALRDSKTNQPQGSQPATVVSVEDEGPPKAKLTTTTVIDLGNSTLPSKVPDPVTPLKRPSNDTGGGGKRKKKKTKQAGYYTEVLALGPAPRPDTNVEYLLSLLRNRTLTLCLQPPIKKGEVVSQSKAYEFQISQAALIQHEALSVLSDTRALPLSLHDQDISASDGAITRTVKGELLEDIWSSLNKQMKYQYARQLRSWLHKLRGHPKDRGVGSVRSGRFSLMLDKHPDHTYYAIREKPSQTQFMALLMSTMYDSVPKGVAQALVSQFRVNYPTVFTHGALCPKHIVVCNSTIVWILGWDCAGYYPAWWEYARFYEARTAEVNSDWYSYVADIFEEQFPTELAVYQGLVRCQQP</sequence>
<protein>
    <submittedName>
        <fullName evidence="2">Aminoglycoside 3 -phosphotransferase choline kinase</fullName>
    </submittedName>
</protein>
<dbReference type="Gene3D" id="3.90.1200.10">
    <property type="match status" value="1"/>
</dbReference>
<keyword evidence="2" id="KW-0808">Transferase</keyword>
<dbReference type="SUPFAM" id="SSF56112">
    <property type="entry name" value="Protein kinase-like (PK-like)"/>
    <property type="match status" value="1"/>
</dbReference>
<feature type="region of interest" description="Disordered" evidence="1">
    <location>
        <begin position="21"/>
        <end position="77"/>
    </location>
</feature>
<gene>
    <name evidence="2" type="ORF">FALBO_9886</name>
</gene>
<feature type="compositionally biased region" description="Pro residues" evidence="1">
    <location>
        <begin position="21"/>
        <end position="35"/>
    </location>
</feature>
<keyword evidence="2" id="KW-0418">Kinase</keyword>
<dbReference type="InterPro" id="IPR051678">
    <property type="entry name" value="AGP_Transferase"/>
</dbReference>
<feature type="region of interest" description="Disordered" evidence="1">
    <location>
        <begin position="89"/>
        <end position="123"/>
    </location>
</feature>
<name>A0A8H4PIT3_9HYPO</name>
<organism evidence="2 3">
    <name type="scientific">Fusarium albosuccineum</name>
    <dbReference type="NCBI Taxonomy" id="1237068"/>
    <lineage>
        <taxon>Eukaryota</taxon>
        <taxon>Fungi</taxon>
        <taxon>Dikarya</taxon>
        <taxon>Ascomycota</taxon>
        <taxon>Pezizomycotina</taxon>
        <taxon>Sordariomycetes</taxon>
        <taxon>Hypocreomycetidae</taxon>
        <taxon>Hypocreales</taxon>
        <taxon>Nectriaceae</taxon>
        <taxon>Fusarium</taxon>
        <taxon>Fusarium decemcellulare species complex</taxon>
    </lineage>
</organism>
<comment type="caution">
    <text evidence="2">The sequence shown here is derived from an EMBL/GenBank/DDBJ whole genome shotgun (WGS) entry which is preliminary data.</text>
</comment>
<proteinExistence type="predicted"/>
<dbReference type="OrthoDB" id="4177236at2759"/>